<dbReference type="AlphaFoldDB" id="A0A7I8VJ24"/>
<gene>
    <name evidence="3" type="ORF">DGYR_LOCUS4415</name>
</gene>
<reference evidence="3 4" key="1">
    <citation type="submission" date="2020-08" db="EMBL/GenBank/DDBJ databases">
        <authorList>
            <person name="Hejnol A."/>
        </authorList>
    </citation>
    <scope>NUCLEOTIDE SEQUENCE [LARGE SCALE GENOMIC DNA]</scope>
</reference>
<dbReference type="OrthoDB" id="10261348at2759"/>
<name>A0A7I8VJ24_9ANNE</name>
<sequence length="156" mass="17912">MSTEFVGNLAEEAKKRKERLKALREKATDSNDQLDDGNRPKESLPKPQFRSYKPQDENLSFTQKQVGEPVDIEPEVKDQLESANFSNLVEEVDLINLAPRKPDWDLKRDISKKLEKLNRRTQRAIAEIIKERLENQGAAENLAAAVHNMKNEESND</sequence>
<accession>A0A7I8VJ24</accession>
<keyword evidence="4" id="KW-1185">Reference proteome</keyword>
<dbReference type="EMBL" id="CAJFCJ010000006">
    <property type="protein sequence ID" value="CAD5115704.1"/>
    <property type="molecule type" value="Genomic_DNA"/>
</dbReference>
<evidence type="ECO:0000313" key="3">
    <source>
        <dbReference type="EMBL" id="CAD5115704.1"/>
    </source>
</evidence>
<dbReference type="PANTHER" id="PTHR31551">
    <property type="entry name" value="PRE-MRNA-SPLICING FACTOR CWF18"/>
    <property type="match status" value="1"/>
</dbReference>
<protein>
    <submittedName>
        <fullName evidence="3">DgyrCDS4650</fullName>
    </submittedName>
</protein>
<evidence type="ECO:0000313" key="4">
    <source>
        <dbReference type="Proteomes" id="UP000549394"/>
    </source>
</evidence>
<dbReference type="GO" id="GO:0005684">
    <property type="term" value="C:U2-type spliceosomal complex"/>
    <property type="evidence" value="ECO:0007669"/>
    <property type="project" value="TreeGrafter"/>
</dbReference>
<proteinExistence type="predicted"/>
<organism evidence="3 4">
    <name type="scientific">Dimorphilus gyrociliatus</name>
    <dbReference type="NCBI Taxonomy" id="2664684"/>
    <lineage>
        <taxon>Eukaryota</taxon>
        <taxon>Metazoa</taxon>
        <taxon>Spiralia</taxon>
        <taxon>Lophotrochozoa</taxon>
        <taxon>Annelida</taxon>
        <taxon>Polychaeta</taxon>
        <taxon>Polychaeta incertae sedis</taxon>
        <taxon>Dinophilidae</taxon>
        <taxon>Dimorphilus</taxon>
    </lineage>
</organism>
<evidence type="ECO:0000256" key="2">
    <source>
        <dbReference type="SAM" id="MobiDB-lite"/>
    </source>
</evidence>
<dbReference type="Pfam" id="PF08315">
    <property type="entry name" value="cwf18"/>
    <property type="match status" value="1"/>
</dbReference>
<feature type="region of interest" description="Disordered" evidence="2">
    <location>
        <begin position="23"/>
        <end position="69"/>
    </location>
</feature>
<dbReference type="GO" id="GO:0071014">
    <property type="term" value="C:post-mRNA release spliceosomal complex"/>
    <property type="evidence" value="ECO:0007669"/>
    <property type="project" value="TreeGrafter"/>
</dbReference>
<dbReference type="InterPro" id="IPR013169">
    <property type="entry name" value="mRNA_splic_Cwf18-like"/>
</dbReference>
<evidence type="ECO:0000256" key="1">
    <source>
        <dbReference type="SAM" id="Coils"/>
    </source>
</evidence>
<comment type="caution">
    <text evidence="3">The sequence shown here is derived from an EMBL/GenBank/DDBJ whole genome shotgun (WGS) entry which is preliminary data.</text>
</comment>
<dbReference type="Proteomes" id="UP000549394">
    <property type="component" value="Unassembled WGS sequence"/>
</dbReference>
<dbReference type="PANTHER" id="PTHR31551:SF1">
    <property type="entry name" value="COILED-COIL DOMAIN-CONTAINING PROTEIN 12"/>
    <property type="match status" value="1"/>
</dbReference>
<keyword evidence="1" id="KW-0175">Coiled coil</keyword>
<feature type="coiled-coil region" evidence="1">
    <location>
        <begin position="107"/>
        <end position="134"/>
    </location>
</feature>